<proteinExistence type="inferred from homology"/>
<dbReference type="OrthoDB" id="1470350at2759"/>
<dbReference type="GO" id="GO:0016705">
    <property type="term" value="F:oxidoreductase activity, acting on paired donors, with incorporation or reduction of molecular oxygen"/>
    <property type="evidence" value="ECO:0007669"/>
    <property type="project" value="InterPro"/>
</dbReference>
<accession>E3MZ79</accession>
<organism evidence="8">
    <name type="scientific">Caenorhabditis remanei</name>
    <name type="common">Caenorhabditis vulgaris</name>
    <dbReference type="NCBI Taxonomy" id="31234"/>
    <lineage>
        <taxon>Eukaryota</taxon>
        <taxon>Metazoa</taxon>
        <taxon>Ecdysozoa</taxon>
        <taxon>Nematoda</taxon>
        <taxon>Chromadorea</taxon>
        <taxon>Rhabditida</taxon>
        <taxon>Rhabditina</taxon>
        <taxon>Rhabditomorpha</taxon>
        <taxon>Rhabditoidea</taxon>
        <taxon>Rhabditidae</taxon>
        <taxon>Peloderinae</taxon>
        <taxon>Caenorhabditis</taxon>
    </lineage>
</organism>
<keyword evidence="4" id="KW-0408">Iron</keyword>
<dbReference type="OMA" id="PAKMNRD"/>
<dbReference type="GO" id="GO:0005506">
    <property type="term" value="F:iron ion binding"/>
    <property type="evidence" value="ECO:0007669"/>
    <property type="project" value="InterPro"/>
</dbReference>
<name>E3MZ79_CAERE</name>
<evidence type="ECO:0000256" key="1">
    <source>
        <dbReference type="ARBA" id="ARBA00001971"/>
    </source>
</evidence>
<gene>
    <name evidence="7" type="primary">Cre-cyp-37B1</name>
    <name evidence="7" type="ORF">CRE_05046</name>
</gene>
<evidence type="ECO:0000256" key="2">
    <source>
        <dbReference type="ARBA" id="ARBA00010617"/>
    </source>
</evidence>
<keyword evidence="8" id="KW-1185">Reference proteome</keyword>
<dbReference type="AlphaFoldDB" id="E3MZ79"/>
<evidence type="ECO:0000313" key="7">
    <source>
        <dbReference type="EMBL" id="EFP12757.1"/>
    </source>
</evidence>
<evidence type="ECO:0000256" key="3">
    <source>
        <dbReference type="ARBA" id="ARBA00022617"/>
    </source>
</evidence>
<keyword evidence="6" id="KW-1133">Transmembrane helix</keyword>
<dbReference type="SUPFAM" id="SSF48264">
    <property type="entry name" value="Cytochrome P450"/>
    <property type="match status" value="2"/>
</dbReference>
<dbReference type="Gene3D" id="1.10.630.10">
    <property type="entry name" value="Cytochrome P450"/>
    <property type="match status" value="2"/>
</dbReference>
<dbReference type="FunCoup" id="E3MZ79">
    <property type="interactions" value="129"/>
</dbReference>
<dbReference type="STRING" id="31234.E3MZ79"/>
<dbReference type="GO" id="GO:0050830">
    <property type="term" value="P:defense response to Gram-positive bacterium"/>
    <property type="evidence" value="ECO:0007669"/>
    <property type="project" value="EnsemblMetazoa"/>
</dbReference>
<dbReference type="HOGENOM" id="CLU_001570_5_1_1"/>
<dbReference type="InParanoid" id="E3MZ79"/>
<reference evidence="7" key="1">
    <citation type="submission" date="2007-07" db="EMBL/GenBank/DDBJ databases">
        <title>PCAP assembly of the Caenorhabditis remanei genome.</title>
        <authorList>
            <consortium name="The Caenorhabditis remanei Sequencing Consortium"/>
            <person name="Wilson R.K."/>
        </authorList>
    </citation>
    <scope>NUCLEOTIDE SEQUENCE [LARGE SCALE GENOMIC DNA]</scope>
    <source>
        <strain evidence="7">PB4641</strain>
    </source>
</reference>
<dbReference type="GO" id="GO:0020037">
    <property type="term" value="F:heme binding"/>
    <property type="evidence" value="ECO:0007669"/>
    <property type="project" value="InterPro"/>
</dbReference>
<feature type="transmembrane region" description="Helical" evidence="6">
    <location>
        <begin position="6"/>
        <end position="23"/>
    </location>
</feature>
<comment type="cofactor">
    <cofactor evidence="1">
        <name>heme</name>
        <dbReference type="ChEBI" id="CHEBI:30413"/>
    </cofactor>
</comment>
<evidence type="ECO:0000256" key="4">
    <source>
        <dbReference type="ARBA" id="ARBA00023004"/>
    </source>
</evidence>
<feature type="transmembrane region" description="Helical" evidence="6">
    <location>
        <begin position="43"/>
        <end position="64"/>
    </location>
</feature>
<dbReference type="PANTHER" id="PTHR24291">
    <property type="entry name" value="CYTOCHROME P450 FAMILY 4"/>
    <property type="match status" value="1"/>
</dbReference>
<dbReference type="InterPro" id="IPR036396">
    <property type="entry name" value="Cyt_P450_sf"/>
</dbReference>
<dbReference type="GO" id="GO:0004497">
    <property type="term" value="F:monooxygenase activity"/>
    <property type="evidence" value="ECO:0007669"/>
    <property type="project" value="UniProtKB-KW"/>
</dbReference>
<keyword evidence="5" id="KW-0503">Monooxygenase</keyword>
<dbReference type="PANTHER" id="PTHR24291:SF128">
    <property type="entry name" value="CYTOCHROME P450"/>
    <property type="match status" value="1"/>
</dbReference>
<keyword evidence="3" id="KW-0479">Metal-binding</keyword>
<comment type="similarity">
    <text evidence="2">Belongs to the cytochrome P450 family.</text>
</comment>
<keyword evidence="6" id="KW-0472">Membrane</keyword>
<dbReference type="InterPro" id="IPR001128">
    <property type="entry name" value="Cyt_P450"/>
</dbReference>
<evidence type="ECO:0000256" key="5">
    <source>
        <dbReference type="ARBA" id="ARBA00023033"/>
    </source>
</evidence>
<keyword evidence="5" id="KW-0560">Oxidoreductase</keyword>
<evidence type="ECO:0000256" key="6">
    <source>
        <dbReference type="SAM" id="Phobius"/>
    </source>
</evidence>
<evidence type="ECO:0000313" key="8">
    <source>
        <dbReference type="Proteomes" id="UP000008281"/>
    </source>
</evidence>
<dbReference type="EMBL" id="DS268499">
    <property type="protein sequence ID" value="EFP12757.1"/>
    <property type="molecule type" value="Genomic_DNA"/>
</dbReference>
<protein>
    <submittedName>
        <fullName evidence="7">CRE-CYP-37B1 protein</fullName>
    </submittedName>
</protein>
<dbReference type="Pfam" id="PF00067">
    <property type="entry name" value="p450"/>
    <property type="match status" value="2"/>
</dbReference>
<dbReference type="InterPro" id="IPR050196">
    <property type="entry name" value="Cytochrome_P450_Monoox"/>
</dbReference>
<dbReference type="Proteomes" id="UP000008281">
    <property type="component" value="Unassembled WGS sequence"/>
</dbReference>
<keyword evidence="6" id="KW-0812">Transmembrane</keyword>
<keyword evidence="3" id="KW-0349">Heme</keyword>
<dbReference type="eggNOG" id="KOG0157">
    <property type="taxonomic scope" value="Eukaryota"/>
</dbReference>
<sequence>MQLLTLAIIFFTGLIIFYYKLIYEVVRDRLRIYHYLRKFEGPLAFPLVGNLYMVNIFNISQLTVKVMQLAVFYCNKGCGIVRLWVGPVPMLAVVNPAYAKEILESTEVITKANEYDILFPWLGTGLLTSTGKRFSKFSVFSVLSVFGKLCSWLIKLVSFKCYVVETNGANVGKCSLRPFISKCSTTSCVYMTIKQRLSICVVVYTDVFFQVFLEQLKPHADSGKEVDLFPFIKRMALDIICETSMGASVNAQNNHDHPYVKSVHRLSEIAFLWIIYPWLKLKPLWYLTGYGSEYDRHLKVVTDFTKNVIEEKWEEYQQFQLGTEKKDKRSMAFLDLLLQLRSEGLMNEEDIREEVDTFMFEGEFSSNQRYYQGLVLSGHDTTAASIGWTLWCLAHNPEIQEKVIEEVDRIFGTSDRDCTNEDLKQMKYLEKCLKESLRMFPSVPFFGRRVEKDTVISEFPPFAQSIFLLFHFQTKFAMMEEKAVISWLFRKYRVTASKQFEENKILPELIMKSSLGFPLTVRHRMENK</sequence>